<organism evidence="1">
    <name type="scientific">Pseudomonas zanjanensis</name>
    <dbReference type="NCBI Taxonomy" id="2745496"/>
    <lineage>
        <taxon>Bacteria</taxon>
        <taxon>Pseudomonadati</taxon>
        <taxon>Pseudomonadota</taxon>
        <taxon>Gammaproteobacteria</taxon>
        <taxon>Pseudomonadales</taxon>
        <taxon>Pseudomonadaceae</taxon>
        <taxon>Pseudomonas</taxon>
    </lineage>
</organism>
<evidence type="ECO:0000313" key="2">
    <source>
        <dbReference type="EMBL" id="MBV4494787.1"/>
    </source>
</evidence>
<dbReference type="Proteomes" id="UP000636518">
    <property type="component" value="Unassembled WGS sequence"/>
</dbReference>
<keyword evidence="3" id="KW-1185">Reference proteome</keyword>
<gene>
    <name evidence="2" type="ORF">HU715_005410</name>
    <name evidence="1" type="ORF">HU715_25765</name>
</gene>
<dbReference type="EMBL" id="JABWRB010000049">
    <property type="protein sequence ID" value="MBC3393066.1"/>
    <property type="molecule type" value="Genomic_DNA"/>
</dbReference>
<dbReference type="AlphaFoldDB" id="A0A923FIH1"/>
<evidence type="ECO:0000313" key="3">
    <source>
        <dbReference type="Proteomes" id="UP000636518"/>
    </source>
</evidence>
<reference evidence="2" key="3">
    <citation type="submission" date="2021-06" db="EMBL/GenBank/DDBJ databases">
        <title>Updating the genus Pseudomonas: Description of 43 new species and partition of the Pseudomonas putida group.</title>
        <authorList>
            <person name="Girard L."/>
            <person name="Lood C."/>
            <person name="Vandamme P."/>
            <person name="Rokni-Zadeh H."/>
            <person name="Van Noort V."/>
            <person name="Hofte M."/>
            <person name="Lavigne R."/>
            <person name="De Mot R."/>
        </authorList>
    </citation>
    <scope>NUCLEOTIDE SEQUENCE</scope>
    <source>
        <strain evidence="2">SWRI12</strain>
    </source>
</reference>
<evidence type="ECO:0000313" key="1">
    <source>
        <dbReference type="EMBL" id="MBC3393066.1"/>
    </source>
</evidence>
<reference evidence="1" key="2">
    <citation type="submission" date="2020-07" db="EMBL/GenBank/DDBJ databases">
        <authorList>
            <person name="Lood C."/>
            <person name="Girard L."/>
        </authorList>
    </citation>
    <scope>NUCLEOTIDE SEQUENCE</scope>
    <source>
        <strain evidence="1">SWRI12</strain>
    </source>
</reference>
<protein>
    <submittedName>
        <fullName evidence="1">Uncharacterized protein</fullName>
    </submittedName>
</protein>
<name>A0A923FIH1_9PSED</name>
<dbReference type="EMBL" id="JABWRB020000001">
    <property type="protein sequence ID" value="MBV4494787.1"/>
    <property type="molecule type" value="Genomic_DNA"/>
</dbReference>
<sequence>MTAEINQLITELHTPVQPATKHTRNAAILNMTNPHTATITLYRTNIGNISIKKIQAMPSRLYSVPGKSILFSLNRQPIKIHSYHLRNDKLEKGKTIIIDDQHPSIIDGHRALFDYSLINREPCGALVGSINFPDRLLDIQVFDRTTLRKVAWLPHDESAARYLVSLELLETIHDPRGIKVAEELIYHYHPAVAWKAFQMLYRADPQKSRAYTPLLEKRQDPRLNNLLRSVETVA</sequence>
<comment type="caution">
    <text evidence="1">The sequence shown here is derived from an EMBL/GenBank/DDBJ whole genome shotgun (WGS) entry which is preliminary data.</text>
</comment>
<reference evidence="1 3" key="1">
    <citation type="journal article" date="2020" name="Microorganisms">
        <title>Reliable Identification of Environmental Pseudomonas Isolates Using the rpoD Gene.</title>
        <authorList>
            <consortium name="The Broad Institute Genome Sequencing Platform"/>
            <person name="Girard L."/>
            <person name="Lood C."/>
            <person name="Rokni-Zadeh H."/>
            <person name="van Noort V."/>
            <person name="Lavigne R."/>
            <person name="De Mot R."/>
        </authorList>
    </citation>
    <scope>NUCLEOTIDE SEQUENCE</scope>
    <source>
        <strain evidence="1 3">SWRI12</strain>
    </source>
</reference>
<accession>A0A923FIH1</accession>
<proteinExistence type="predicted"/>